<dbReference type="OrthoDB" id="8588307at2"/>
<dbReference type="RefSeq" id="WP_004866598.1">
    <property type="nucleotide sequence ID" value="NZ_ASYY01000121.1"/>
</dbReference>
<sequence length="129" mass="15223">MSSHKKFVIDFFHQIRSGQALEHVEHFLHDIVIAHQVQSEHEYSVERTPEEYAQHVLEMKQEYGNFSLEIQQIIAEEEKVYVCWKQTSDAQHPKKIVEIASAVYLIRNGKISEYWIQVDRKGVELQSEV</sequence>
<proteinExistence type="predicted"/>
<dbReference type="eggNOG" id="COG5485">
    <property type="taxonomic scope" value="Bacteria"/>
</dbReference>
<dbReference type="Proteomes" id="UP000013117">
    <property type="component" value="Unassembled WGS sequence"/>
</dbReference>
<evidence type="ECO:0000313" key="1">
    <source>
        <dbReference type="EMBL" id="ENV32720.1"/>
    </source>
</evidence>
<dbReference type="Gene3D" id="3.10.450.50">
    <property type="match status" value="1"/>
</dbReference>
<organism evidence="1 2">
    <name type="scientific">Acinetobacter gerneri DSM 14967 = CIP 107464 = MTCC 9824</name>
    <dbReference type="NCBI Taxonomy" id="1120926"/>
    <lineage>
        <taxon>Bacteria</taxon>
        <taxon>Pseudomonadati</taxon>
        <taxon>Pseudomonadota</taxon>
        <taxon>Gammaproteobacteria</taxon>
        <taxon>Moraxellales</taxon>
        <taxon>Moraxellaceae</taxon>
        <taxon>Acinetobacter</taxon>
    </lineage>
</organism>
<dbReference type="SUPFAM" id="SSF54427">
    <property type="entry name" value="NTF2-like"/>
    <property type="match status" value="1"/>
</dbReference>
<evidence type="ECO:0000313" key="2">
    <source>
        <dbReference type="Proteomes" id="UP000013117"/>
    </source>
</evidence>
<dbReference type="GO" id="GO:0030638">
    <property type="term" value="P:polyketide metabolic process"/>
    <property type="evidence" value="ECO:0007669"/>
    <property type="project" value="InterPro"/>
</dbReference>
<dbReference type="InterPro" id="IPR032710">
    <property type="entry name" value="NTF2-like_dom_sf"/>
</dbReference>
<keyword evidence="2" id="KW-1185">Reference proteome</keyword>
<gene>
    <name evidence="1" type="ORF">F960_03227</name>
</gene>
<dbReference type="HOGENOM" id="CLU_100997_8_0_6"/>
<accession>N8ZMI7</accession>
<dbReference type="PATRIC" id="fig|1120926.3.peg.3138"/>
<dbReference type="InterPro" id="IPR009959">
    <property type="entry name" value="Cyclase_SnoaL-like"/>
</dbReference>
<reference evidence="1 2" key="1">
    <citation type="submission" date="2013-02" db="EMBL/GenBank/DDBJ databases">
        <title>The Genome Sequence of Acinetobacter gerneri CIP 107464.</title>
        <authorList>
            <consortium name="The Broad Institute Genome Sequencing Platform"/>
            <consortium name="The Broad Institute Genome Sequencing Center for Infectious Disease"/>
            <person name="Cerqueira G."/>
            <person name="Feldgarden M."/>
            <person name="Courvalin P."/>
            <person name="Perichon B."/>
            <person name="Grillot-Courvalin C."/>
            <person name="Clermont D."/>
            <person name="Rocha E."/>
            <person name="Yoon E.-J."/>
            <person name="Nemec A."/>
            <person name="Walker B."/>
            <person name="Young S.K."/>
            <person name="Zeng Q."/>
            <person name="Gargeya S."/>
            <person name="Fitzgerald M."/>
            <person name="Haas B."/>
            <person name="Abouelleil A."/>
            <person name="Alvarado L."/>
            <person name="Arachchi H.M."/>
            <person name="Berlin A.M."/>
            <person name="Chapman S.B."/>
            <person name="Dewar J."/>
            <person name="Goldberg J."/>
            <person name="Griggs A."/>
            <person name="Gujja S."/>
            <person name="Hansen M."/>
            <person name="Howarth C."/>
            <person name="Imamovic A."/>
            <person name="Larimer J."/>
            <person name="McCowan C."/>
            <person name="Murphy C."/>
            <person name="Neiman D."/>
            <person name="Pearson M."/>
            <person name="Priest M."/>
            <person name="Roberts A."/>
            <person name="Saif S."/>
            <person name="Shea T."/>
            <person name="Sisk P."/>
            <person name="Sykes S."/>
            <person name="Wortman J."/>
            <person name="Nusbaum C."/>
            <person name="Birren B."/>
        </authorList>
    </citation>
    <scope>NUCLEOTIDE SEQUENCE [LARGE SCALE GENOMIC DNA]</scope>
    <source>
        <strain evidence="1 2">CIP 107464</strain>
    </source>
</reference>
<comment type="caution">
    <text evidence="1">The sequence shown here is derived from an EMBL/GenBank/DDBJ whole genome shotgun (WGS) entry which is preliminary data.</text>
</comment>
<name>N8ZMI7_9GAMM</name>
<dbReference type="AlphaFoldDB" id="N8ZMI7"/>
<dbReference type="GeneID" id="84210513"/>
<dbReference type="EMBL" id="APPN01000073">
    <property type="protein sequence ID" value="ENV32720.1"/>
    <property type="molecule type" value="Genomic_DNA"/>
</dbReference>
<protein>
    <recommendedName>
        <fullName evidence="3">SnoaL-like domain-containing protein</fullName>
    </recommendedName>
</protein>
<dbReference type="Pfam" id="PF07366">
    <property type="entry name" value="SnoaL"/>
    <property type="match status" value="1"/>
</dbReference>
<evidence type="ECO:0008006" key="3">
    <source>
        <dbReference type="Google" id="ProtNLM"/>
    </source>
</evidence>